<proteinExistence type="predicted"/>
<feature type="chain" id="PRO_5041701155" description="Beta-xylosidase" evidence="1">
    <location>
        <begin position="24"/>
        <end position="330"/>
    </location>
</feature>
<evidence type="ECO:0000313" key="2">
    <source>
        <dbReference type="EMBL" id="KGB92396.1"/>
    </source>
</evidence>
<evidence type="ECO:0000256" key="1">
    <source>
        <dbReference type="SAM" id="SignalP"/>
    </source>
</evidence>
<keyword evidence="1" id="KW-0732">Signal</keyword>
<dbReference type="EMBL" id="JPGD01000006">
    <property type="protein sequence ID" value="KGB92396.1"/>
    <property type="molecule type" value="Genomic_DNA"/>
</dbReference>
<feature type="signal peptide" evidence="1">
    <location>
        <begin position="1"/>
        <end position="23"/>
    </location>
</feature>
<dbReference type="Gene3D" id="3.20.20.80">
    <property type="entry name" value="Glycosidases"/>
    <property type="match status" value="1"/>
</dbReference>
<evidence type="ECO:0008006" key="4">
    <source>
        <dbReference type="Google" id="ProtNLM"/>
    </source>
</evidence>
<organism evidence="2 3">
    <name type="scientific">Burkholderia cepacia</name>
    <name type="common">Pseudomonas cepacia</name>
    <dbReference type="NCBI Taxonomy" id="292"/>
    <lineage>
        <taxon>Bacteria</taxon>
        <taxon>Pseudomonadati</taxon>
        <taxon>Pseudomonadota</taxon>
        <taxon>Betaproteobacteria</taxon>
        <taxon>Burkholderiales</taxon>
        <taxon>Burkholderiaceae</taxon>
        <taxon>Burkholderia</taxon>
        <taxon>Burkholderia cepacia complex</taxon>
    </lineage>
</organism>
<comment type="caution">
    <text evidence="2">The sequence shown here is derived from an EMBL/GenBank/DDBJ whole genome shotgun (WGS) entry which is preliminary data.</text>
</comment>
<accession>A0AA88YWK2</accession>
<reference evidence="2 3" key="1">
    <citation type="submission" date="2014-06" db="EMBL/GenBank/DDBJ databases">
        <authorList>
            <person name="Bishop-Lilly K.A."/>
            <person name="Broomall S.M."/>
            <person name="Chain P.S."/>
            <person name="Chertkov O."/>
            <person name="Coyne S.R."/>
            <person name="Daligault H.E."/>
            <person name="Davenport K.W."/>
            <person name="Erkkila T."/>
            <person name="Frey K.G."/>
            <person name="Gibbons H.S."/>
            <person name="Gu W."/>
            <person name="Jaissle J."/>
            <person name="Johnson S.L."/>
            <person name="Koroleva G.I."/>
            <person name="Ladner J.T."/>
            <person name="Lo C.-C."/>
            <person name="Minogue T.D."/>
            <person name="Munk C."/>
            <person name="Palacios G.F."/>
            <person name="Redden C.L."/>
            <person name="Rosenzweig C.N."/>
            <person name="Scholz M.B."/>
            <person name="Teshima H."/>
            <person name="Xu Y."/>
        </authorList>
    </citation>
    <scope>NUCLEOTIDE SEQUENCE [LARGE SCALE GENOMIC DNA]</scope>
    <source>
        <strain evidence="2 3">DWS 37UF10B-2</strain>
    </source>
</reference>
<evidence type="ECO:0000313" key="3">
    <source>
        <dbReference type="Proteomes" id="UP000029575"/>
    </source>
</evidence>
<dbReference type="AlphaFoldDB" id="A0AA88YWK2"/>
<sequence>MSNWIRKLSVLAAGCTLTVAACAADRHRWPDAASGMPRVGVQVKIQSFTRDDARRIRDTGFAFVRLGAWTDRLDEAAYRAQLDGAFAAARSAGLPVLLTVRTLGRFAGTDGADAKATAALLADAGDRMADAVTALAARHARDLIAIELWNEPDLGRYWPTGDVARTFPPFAVALCRRLAARPPAVPIVGFGFAHPPLPGDVSGDLLARVHAAAPHCLDAVSYHAYGMTPTQVRTAADAIDARYGLPALVTEDGAASVGADGERRQAQRLRMLLDARGDLRTPLISIYEWADTANAGDTAQRSYGLVHADRSRKPALDAARASLRAIPAAR</sequence>
<dbReference type="SUPFAM" id="SSF51445">
    <property type="entry name" value="(Trans)glycosidases"/>
    <property type="match status" value="1"/>
</dbReference>
<dbReference type="PROSITE" id="PS51257">
    <property type="entry name" value="PROKAR_LIPOPROTEIN"/>
    <property type="match status" value="1"/>
</dbReference>
<dbReference type="InterPro" id="IPR017853">
    <property type="entry name" value="GH"/>
</dbReference>
<dbReference type="Proteomes" id="UP000029575">
    <property type="component" value="Unassembled WGS sequence"/>
</dbReference>
<protein>
    <recommendedName>
        <fullName evidence="4">Beta-xylosidase</fullName>
    </recommendedName>
</protein>
<name>A0AA88YWK2_BURCE</name>
<dbReference type="RefSeq" id="WP_034205676.1">
    <property type="nucleotide sequence ID" value="NZ_KN150853.1"/>
</dbReference>
<gene>
    <name evidence="2" type="ORF">DM43_1868</name>
</gene>